<dbReference type="AlphaFoldDB" id="A0AAN6QHM3"/>
<accession>A0AAN6QHM3</accession>
<organism evidence="3 4">
    <name type="scientific">Canariomyces notabilis</name>
    <dbReference type="NCBI Taxonomy" id="2074819"/>
    <lineage>
        <taxon>Eukaryota</taxon>
        <taxon>Fungi</taxon>
        <taxon>Dikarya</taxon>
        <taxon>Ascomycota</taxon>
        <taxon>Pezizomycotina</taxon>
        <taxon>Sordariomycetes</taxon>
        <taxon>Sordariomycetidae</taxon>
        <taxon>Sordariales</taxon>
        <taxon>Chaetomiaceae</taxon>
        <taxon>Canariomyces</taxon>
    </lineage>
</organism>
<dbReference type="EMBL" id="MU853350">
    <property type="protein sequence ID" value="KAK4110408.1"/>
    <property type="molecule type" value="Genomic_DNA"/>
</dbReference>
<gene>
    <name evidence="3" type="ORF">N656DRAFT_770092</name>
</gene>
<feature type="transmembrane region" description="Helical" evidence="2">
    <location>
        <begin position="41"/>
        <end position="63"/>
    </location>
</feature>
<keyword evidence="2" id="KW-1133">Transmembrane helix</keyword>
<comment type="caution">
    <text evidence="3">The sequence shown here is derived from an EMBL/GenBank/DDBJ whole genome shotgun (WGS) entry which is preliminary data.</text>
</comment>
<evidence type="ECO:0000256" key="2">
    <source>
        <dbReference type="SAM" id="Phobius"/>
    </source>
</evidence>
<dbReference type="GeneID" id="89937875"/>
<evidence type="ECO:0000313" key="3">
    <source>
        <dbReference type="EMBL" id="KAK4110408.1"/>
    </source>
</evidence>
<feature type="compositionally biased region" description="Pro residues" evidence="1">
    <location>
        <begin position="125"/>
        <end position="136"/>
    </location>
</feature>
<dbReference type="Proteomes" id="UP001302812">
    <property type="component" value="Unassembled WGS sequence"/>
</dbReference>
<dbReference type="Pfam" id="PF12273">
    <property type="entry name" value="RCR"/>
    <property type="match status" value="1"/>
</dbReference>
<reference evidence="3" key="2">
    <citation type="submission" date="2023-05" db="EMBL/GenBank/DDBJ databases">
        <authorList>
            <consortium name="Lawrence Berkeley National Laboratory"/>
            <person name="Steindorff A."/>
            <person name="Hensen N."/>
            <person name="Bonometti L."/>
            <person name="Westerberg I."/>
            <person name="Brannstrom I.O."/>
            <person name="Guillou S."/>
            <person name="Cros-Aarteil S."/>
            <person name="Calhoun S."/>
            <person name="Haridas S."/>
            <person name="Kuo A."/>
            <person name="Mondo S."/>
            <person name="Pangilinan J."/>
            <person name="Riley R."/>
            <person name="Labutti K."/>
            <person name="Andreopoulos B."/>
            <person name="Lipzen A."/>
            <person name="Chen C."/>
            <person name="Yanf M."/>
            <person name="Daum C."/>
            <person name="Ng V."/>
            <person name="Clum A."/>
            <person name="Ohm R."/>
            <person name="Martin F."/>
            <person name="Silar P."/>
            <person name="Natvig D."/>
            <person name="Lalanne C."/>
            <person name="Gautier V."/>
            <person name="Ament-Velasquez S.L."/>
            <person name="Kruys A."/>
            <person name="Hutchinson M.I."/>
            <person name="Powell A.J."/>
            <person name="Barry K."/>
            <person name="Miller A.N."/>
            <person name="Grigoriev I.V."/>
            <person name="Debuchy R."/>
            <person name="Gladieux P."/>
            <person name="Thoren M.H."/>
            <person name="Johannesson H."/>
        </authorList>
    </citation>
    <scope>NUCLEOTIDE SEQUENCE</scope>
    <source>
        <strain evidence="3">CBS 508.74</strain>
    </source>
</reference>
<sequence>MAALAAILKRQQFENCSRTPDGFLDESTCYVPFWATRTGTIIKWSLFFGLILLCVLYLLVGYVHAQRRLNKGLAPLGYHRFLVSRASLARVDPHYQYSQPENTAIYPYAPGNNYYDMHAMPPPVYDPNAPRPPKYEPPAGATKVDFSLQHEQGQQPAGEGANYVPPPGPPPSSVQPPETYAQPPGPPPSSVQPQSTGSNNPFRG</sequence>
<evidence type="ECO:0000313" key="4">
    <source>
        <dbReference type="Proteomes" id="UP001302812"/>
    </source>
</evidence>
<reference evidence="3" key="1">
    <citation type="journal article" date="2023" name="Mol. Phylogenet. Evol.">
        <title>Genome-scale phylogeny and comparative genomics of the fungal order Sordariales.</title>
        <authorList>
            <person name="Hensen N."/>
            <person name="Bonometti L."/>
            <person name="Westerberg I."/>
            <person name="Brannstrom I.O."/>
            <person name="Guillou S."/>
            <person name="Cros-Aarteil S."/>
            <person name="Calhoun S."/>
            <person name="Haridas S."/>
            <person name="Kuo A."/>
            <person name="Mondo S."/>
            <person name="Pangilinan J."/>
            <person name="Riley R."/>
            <person name="LaButti K."/>
            <person name="Andreopoulos B."/>
            <person name="Lipzen A."/>
            <person name="Chen C."/>
            <person name="Yan M."/>
            <person name="Daum C."/>
            <person name="Ng V."/>
            <person name="Clum A."/>
            <person name="Steindorff A."/>
            <person name="Ohm R.A."/>
            <person name="Martin F."/>
            <person name="Silar P."/>
            <person name="Natvig D.O."/>
            <person name="Lalanne C."/>
            <person name="Gautier V."/>
            <person name="Ament-Velasquez S.L."/>
            <person name="Kruys A."/>
            <person name="Hutchinson M.I."/>
            <person name="Powell A.J."/>
            <person name="Barry K."/>
            <person name="Miller A.N."/>
            <person name="Grigoriev I.V."/>
            <person name="Debuchy R."/>
            <person name="Gladieux P."/>
            <person name="Hiltunen Thoren M."/>
            <person name="Johannesson H."/>
        </authorList>
    </citation>
    <scope>NUCLEOTIDE SEQUENCE</scope>
    <source>
        <strain evidence="3">CBS 508.74</strain>
    </source>
</reference>
<dbReference type="RefSeq" id="XP_064667978.1">
    <property type="nucleotide sequence ID" value="XM_064813750.1"/>
</dbReference>
<keyword evidence="2" id="KW-0472">Membrane</keyword>
<feature type="compositionally biased region" description="Pro residues" evidence="1">
    <location>
        <begin position="164"/>
        <end position="174"/>
    </location>
</feature>
<keyword evidence="4" id="KW-1185">Reference proteome</keyword>
<name>A0AAN6QHM3_9PEZI</name>
<dbReference type="InterPro" id="IPR020999">
    <property type="entry name" value="Chitin_synth_reg_RCR"/>
</dbReference>
<keyword evidence="2" id="KW-0812">Transmembrane</keyword>
<protein>
    <submittedName>
        <fullName evidence="3">Uncharacterized protein</fullName>
    </submittedName>
</protein>
<evidence type="ECO:0000256" key="1">
    <source>
        <dbReference type="SAM" id="MobiDB-lite"/>
    </source>
</evidence>
<feature type="region of interest" description="Disordered" evidence="1">
    <location>
        <begin position="125"/>
        <end position="204"/>
    </location>
</feature>
<proteinExistence type="predicted"/>